<dbReference type="PANTHER" id="PTHR36531:SF6">
    <property type="entry name" value="DNA REPLICATION ATP-DEPENDENT HELICASE_NUCLEASE DNA2"/>
    <property type="match status" value="1"/>
</dbReference>
<dbReference type="InterPro" id="IPR022765">
    <property type="entry name" value="Dna2/Cas4_DUF83"/>
</dbReference>
<gene>
    <name evidence="8" type="ORF">SCAL_001652</name>
</gene>
<comment type="cofactor">
    <cofactor evidence="1">
        <name>[4Fe-4S] cluster</name>
        <dbReference type="ChEBI" id="CHEBI:49883"/>
    </cofactor>
</comment>
<evidence type="ECO:0000256" key="2">
    <source>
        <dbReference type="ARBA" id="ARBA00022722"/>
    </source>
</evidence>
<reference evidence="8" key="1">
    <citation type="submission" date="2016-05" db="EMBL/GenBank/DDBJ databases">
        <title>Microbial consortia oxidize butane by reversing methanogenesis.</title>
        <authorList>
            <person name="Laso-Perez R."/>
            <person name="Richter M."/>
            <person name="Wegener G."/>
            <person name="Musat F."/>
        </authorList>
    </citation>
    <scope>NUCLEOTIDE SEQUENCE [LARGE SCALE GENOMIC DNA]</scope>
    <source>
        <strain evidence="8">BOX2</strain>
    </source>
</reference>
<dbReference type="InterPro" id="IPR051827">
    <property type="entry name" value="Cas4_exonuclease"/>
</dbReference>
<accession>A0A1F2P924</accession>
<dbReference type="GO" id="GO:0046872">
    <property type="term" value="F:metal ion binding"/>
    <property type="evidence" value="ECO:0007669"/>
    <property type="project" value="UniProtKB-KW"/>
</dbReference>
<dbReference type="GO" id="GO:0051536">
    <property type="term" value="F:iron-sulfur cluster binding"/>
    <property type="evidence" value="ECO:0007669"/>
    <property type="project" value="UniProtKB-KW"/>
</dbReference>
<keyword evidence="9" id="KW-1185">Reference proteome</keyword>
<keyword evidence="6" id="KW-0411">Iron-sulfur</keyword>
<keyword evidence="5" id="KW-0408">Iron</keyword>
<dbReference type="AlphaFoldDB" id="A0A1F2P924"/>
<dbReference type="Gene3D" id="3.90.320.10">
    <property type="match status" value="1"/>
</dbReference>
<dbReference type="InterPro" id="IPR011604">
    <property type="entry name" value="PDDEXK-like_dom_sf"/>
</dbReference>
<evidence type="ECO:0000313" key="8">
    <source>
        <dbReference type="EMBL" id="OFV67211.1"/>
    </source>
</evidence>
<dbReference type="GO" id="GO:0004518">
    <property type="term" value="F:nuclease activity"/>
    <property type="evidence" value="ECO:0007669"/>
    <property type="project" value="UniProtKB-KW"/>
</dbReference>
<sequence>MEADIQLKVSEIPIYLTCPKKLYLHYQGIQVAPESEQLLDNLFYKELSYQISEIDVTEEMIELLLDDISVIYRERTGSIEPEVFNAFRERIISCSERIMAIAERIRSFYVDMVVDSIEIGRFLSSKRFSLSGSPDKVLEHSDGVTTPVIIKTGRMPENGIWKDDRMRVTAYAILLEDDTGDVIDTGFVEYIREGEVRVVKIRESDRRHVLKVLKMMRRIKGGVIPDRLDSELCETCLLQDKCLSERSLLSRFF</sequence>
<dbReference type="Proteomes" id="UP000186940">
    <property type="component" value="Unassembled WGS sequence"/>
</dbReference>
<organism evidence="8 9">
    <name type="scientific">Candidatus Syntropharchaeum caldarium</name>
    <dbReference type="NCBI Taxonomy" id="1838285"/>
    <lineage>
        <taxon>Archaea</taxon>
        <taxon>Methanobacteriati</taxon>
        <taxon>Methanobacteriota</taxon>
        <taxon>Stenosarchaea group</taxon>
        <taxon>Methanomicrobia</taxon>
        <taxon>Methanosarcinales</taxon>
        <taxon>ANME-2 cluster</taxon>
        <taxon>Candidatus Syntropharchaeum</taxon>
    </lineage>
</organism>
<proteinExistence type="predicted"/>
<evidence type="ECO:0000259" key="7">
    <source>
        <dbReference type="Pfam" id="PF01930"/>
    </source>
</evidence>
<keyword evidence="2" id="KW-0540">Nuclease</keyword>
<keyword evidence="3" id="KW-0479">Metal-binding</keyword>
<keyword evidence="4" id="KW-0378">Hydrolase</keyword>
<dbReference type="GO" id="GO:0016787">
    <property type="term" value="F:hydrolase activity"/>
    <property type="evidence" value="ECO:0007669"/>
    <property type="project" value="UniProtKB-KW"/>
</dbReference>
<dbReference type="Pfam" id="PF01930">
    <property type="entry name" value="Cas_Cas4"/>
    <property type="match status" value="1"/>
</dbReference>
<feature type="domain" description="DUF83" evidence="7">
    <location>
        <begin position="134"/>
        <end position="243"/>
    </location>
</feature>
<comment type="caution">
    <text evidence="8">The sequence shown here is derived from an EMBL/GenBank/DDBJ whole genome shotgun (WGS) entry which is preliminary data.</text>
</comment>
<evidence type="ECO:0000256" key="3">
    <source>
        <dbReference type="ARBA" id="ARBA00022723"/>
    </source>
</evidence>
<evidence type="ECO:0000256" key="6">
    <source>
        <dbReference type="ARBA" id="ARBA00023014"/>
    </source>
</evidence>
<evidence type="ECO:0000256" key="4">
    <source>
        <dbReference type="ARBA" id="ARBA00022801"/>
    </source>
</evidence>
<dbReference type="STRING" id="1838285.SCAL_001652"/>
<evidence type="ECO:0000256" key="5">
    <source>
        <dbReference type="ARBA" id="ARBA00023004"/>
    </source>
</evidence>
<dbReference type="EMBL" id="LYOS01000006">
    <property type="protein sequence ID" value="OFV67211.1"/>
    <property type="molecule type" value="Genomic_DNA"/>
</dbReference>
<name>A0A1F2P924_9EURY</name>
<evidence type="ECO:0000313" key="9">
    <source>
        <dbReference type="Proteomes" id="UP000186940"/>
    </source>
</evidence>
<dbReference type="PANTHER" id="PTHR36531">
    <property type="entry name" value="CRISPR-ASSOCIATED EXONUCLEASE CAS4"/>
    <property type="match status" value="1"/>
</dbReference>
<evidence type="ECO:0000256" key="1">
    <source>
        <dbReference type="ARBA" id="ARBA00001966"/>
    </source>
</evidence>
<protein>
    <recommendedName>
        <fullName evidence="7">DUF83 domain-containing protein</fullName>
    </recommendedName>
</protein>